<dbReference type="InterPro" id="IPR036291">
    <property type="entry name" value="NAD(P)-bd_dom_sf"/>
</dbReference>
<feature type="transmembrane region" description="Helical" evidence="2">
    <location>
        <begin position="84"/>
        <end position="105"/>
    </location>
</feature>
<feature type="transmembrane region" description="Helical" evidence="2">
    <location>
        <begin position="20"/>
        <end position="37"/>
    </location>
</feature>
<evidence type="ECO:0000259" key="3">
    <source>
        <dbReference type="Pfam" id="PF02719"/>
    </source>
</evidence>
<dbReference type="Proteomes" id="UP000319212">
    <property type="component" value="Unassembled WGS sequence"/>
</dbReference>
<dbReference type="AlphaFoldDB" id="A0A502DL48"/>
<keyword evidence="2" id="KW-1133">Transmembrane helix</keyword>
<evidence type="ECO:0000256" key="1">
    <source>
        <dbReference type="ARBA" id="ARBA00007430"/>
    </source>
</evidence>
<protein>
    <submittedName>
        <fullName evidence="4">Polysaccharide biosynthesis protein</fullName>
    </submittedName>
</protein>
<dbReference type="PANTHER" id="PTHR43318:SF1">
    <property type="entry name" value="POLYSACCHARIDE BIOSYNTHESIS PROTEIN EPSC-RELATED"/>
    <property type="match status" value="1"/>
</dbReference>
<reference evidence="4 5" key="1">
    <citation type="journal article" date="2019" name="Environ. Microbiol.">
        <title>Species interactions and distinct microbial communities in high Arctic permafrost affected cryosols are associated with the CH4 and CO2 gas fluxes.</title>
        <authorList>
            <person name="Altshuler I."/>
            <person name="Hamel J."/>
            <person name="Turney S."/>
            <person name="Magnuson E."/>
            <person name="Levesque R."/>
            <person name="Greer C."/>
            <person name="Whyte L.G."/>
        </authorList>
    </citation>
    <scope>NUCLEOTIDE SEQUENCE [LARGE SCALE GENOMIC DNA]</scope>
    <source>
        <strain evidence="4 5">S06.C</strain>
    </source>
</reference>
<proteinExistence type="inferred from homology"/>
<dbReference type="CDD" id="cd05237">
    <property type="entry name" value="UDP_invert_4-6DH_SDR_e"/>
    <property type="match status" value="1"/>
</dbReference>
<keyword evidence="2" id="KW-0812">Transmembrane</keyword>
<gene>
    <name evidence="4" type="ORF">EAH82_15240</name>
</gene>
<sequence>MINRMAEPLLGLPRPLKRLLALAVDASLCVLCVWLAFSLRFEQWVSLQGVQWLAVGAAVALALPVFVVSGFYRAIFRYAGGAALMALVRGCVLFGLGYALMFSVISVPNIPRTVGLITPVLLFMAVGSSRLMARYWLGGLYVSKLRRRAMPQVVIYGAGEAGRQLAAALAYSPDMVVRAFVDDAAHLQGNTLNGVRIQPLRWLKHNAQTLGISDVLLAMPSATHKRRSEILNDLLPLRLHVRTLPGMGDLAHGRVQIQDLHEVDIEDLLGRDPVAPVDDLLQRHVRGQVVLVTGAGGSIGSELCRQIAQQAPSTLLLVEVSEFALYAIHQELLALAPGLRVLPLLASVRDEQRMQEIMSTWRPDTVYHAAAYKHVPMVEHNPAEGVRNNAFGTLITARVAMACQVRRFVLVSTDKAVRPTNIMGASKRVAEMALQGLAQQKSGTRFSMVRFGNVLGSSGSVVPLFRKQIEAGGPITLTHADITRYFMTIPEAAQLVIQAGAMAQGGDVFVLDMGESVRIIDLARRLVELSGRTVRDAAMPNGDIAFDITGLRPGEKLYEELLIGDNPMPTLHPRVMKAHEDCPPWEEVARQFDMLDAALVRNDVPALKEVLKTMLPGYQPHIDVVDWVHLEHVRTPAMASLADRRRGREIAADTDWQIVEKGHVVA</sequence>
<evidence type="ECO:0000256" key="2">
    <source>
        <dbReference type="SAM" id="Phobius"/>
    </source>
</evidence>
<evidence type="ECO:0000313" key="5">
    <source>
        <dbReference type="Proteomes" id="UP000319212"/>
    </source>
</evidence>
<comment type="similarity">
    <text evidence="1">Belongs to the polysaccharide synthase family.</text>
</comment>
<dbReference type="InterPro" id="IPR003869">
    <property type="entry name" value="Polysac_CapD-like"/>
</dbReference>
<dbReference type="Pfam" id="PF02719">
    <property type="entry name" value="Polysacc_synt_2"/>
    <property type="match status" value="1"/>
</dbReference>
<comment type="caution">
    <text evidence="4">The sequence shown here is derived from an EMBL/GenBank/DDBJ whole genome shotgun (WGS) entry which is preliminary data.</text>
</comment>
<feature type="transmembrane region" description="Helical" evidence="2">
    <location>
        <begin position="49"/>
        <end position="72"/>
    </location>
</feature>
<organism evidence="4 5">
    <name type="scientific">Variovorax guangxiensis</name>
    <dbReference type="NCBI Taxonomy" id="1775474"/>
    <lineage>
        <taxon>Bacteria</taxon>
        <taxon>Pseudomonadati</taxon>
        <taxon>Pseudomonadota</taxon>
        <taxon>Betaproteobacteria</taxon>
        <taxon>Burkholderiales</taxon>
        <taxon>Comamonadaceae</taxon>
        <taxon>Variovorax</taxon>
    </lineage>
</organism>
<feature type="domain" description="Polysaccharide biosynthesis protein CapD-like" evidence="3">
    <location>
        <begin position="290"/>
        <end position="578"/>
    </location>
</feature>
<dbReference type="PANTHER" id="PTHR43318">
    <property type="entry name" value="UDP-N-ACETYLGLUCOSAMINE 4,6-DEHYDRATASE"/>
    <property type="match status" value="1"/>
</dbReference>
<feature type="transmembrane region" description="Helical" evidence="2">
    <location>
        <begin position="117"/>
        <end position="137"/>
    </location>
</feature>
<dbReference type="SUPFAM" id="SSF51735">
    <property type="entry name" value="NAD(P)-binding Rossmann-fold domains"/>
    <property type="match status" value="2"/>
</dbReference>
<dbReference type="EMBL" id="RCZI01000004">
    <property type="protein sequence ID" value="TPG25774.1"/>
    <property type="molecule type" value="Genomic_DNA"/>
</dbReference>
<name>A0A502DL48_9BURK</name>
<dbReference type="InterPro" id="IPR051203">
    <property type="entry name" value="Polysaccharide_Synthase-Rel"/>
</dbReference>
<accession>A0A502DL48</accession>
<evidence type="ECO:0000313" key="4">
    <source>
        <dbReference type="EMBL" id="TPG25774.1"/>
    </source>
</evidence>
<dbReference type="Gene3D" id="3.40.50.720">
    <property type="entry name" value="NAD(P)-binding Rossmann-like Domain"/>
    <property type="match status" value="2"/>
</dbReference>
<dbReference type="OrthoDB" id="9803111at2"/>
<keyword evidence="2" id="KW-0472">Membrane</keyword>